<dbReference type="PANTHER" id="PTHR48475:SF1">
    <property type="entry name" value="RNASE H TYPE-1 DOMAIN-CONTAINING PROTEIN"/>
    <property type="match status" value="1"/>
</dbReference>
<dbReference type="EMBL" id="BSYR01000027">
    <property type="protein sequence ID" value="GMI95742.1"/>
    <property type="molecule type" value="Genomic_DNA"/>
</dbReference>
<keyword evidence="3" id="KW-1185">Reference proteome</keyword>
<dbReference type="Pfam" id="PF13456">
    <property type="entry name" value="RVT_3"/>
    <property type="match status" value="1"/>
</dbReference>
<dbReference type="CDD" id="cd09279">
    <property type="entry name" value="RNase_HI_like"/>
    <property type="match status" value="1"/>
</dbReference>
<dbReference type="PANTHER" id="PTHR48475">
    <property type="entry name" value="RIBONUCLEASE H"/>
    <property type="match status" value="1"/>
</dbReference>
<dbReference type="SUPFAM" id="SSF53098">
    <property type="entry name" value="Ribonuclease H-like"/>
    <property type="match status" value="1"/>
</dbReference>
<name>A0A9W7IFV4_HIBTR</name>
<dbReference type="InterPro" id="IPR036397">
    <property type="entry name" value="RNaseH_sf"/>
</dbReference>
<dbReference type="OrthoDB" id="1740909at2759"/>
<organism evidence="2 3">
    <name type="scientific">Hibiscus trionum</name>
    <name type="common">Flower of an hour</name>
    <dbReference type="NCBI Taxonomy" id="183268"/>
    <lineage>
        <taxon>Eukaryota</taxon>
        <taxon>Viridiplantae</taxon>
        <taxon>Streptophyta</taxon>
        <taxon>Embryophyta</taxon>
        <taxon>Tracheophyta</taxon>
        <taxon>Spermatophyta</taxon>
        <taxon>Magnoliopsida</taxon>
        <taxon>eudicotyledons</taxon>
        <taxon>Gunneridae</taxon>
        <taxon>Pentapetalae</taxon>
        <taxon>rosids</taxon>
        <taxon>malvids</taxon>
        <taxon>Malvales</taxon>
        <taxon>Malvaceae</taxon>
        <taxon>Malvoideae</taxon>
        <taxon>Hibiscus</taxon>
    </lineage>
</organism>
<reference evidence="2" key="1">
    <citation type="submission" date="2023-05" db="EMBL/GenBank/DDBJ databases">
        <title>Genome and transcriptome analyses reveal genes involved in the formation of fine ridges on petal epidermal cells in Hibiscus trionum.</title>
        <authorList>
            <person name="Koshimizu S."/>
            <person name="Masuda S."/>
            <person name="Ishii T."/>
            <person name="Shirasu K."/>
            <person name="Hoshino A."/>
            <person name="Arita M."/>
        </authorList>
    </citation>
    <scope>NUCLEOTIDE SEQUENCE</scope>
    <source>
        <strain evidence="2">Hamamatsu line</strain>
    </source>
</reference>
<dbReference type="InterPro" id="IPR012337">
    <property type="entry name" value="RNaseH-like_sf"/>
</dbReference>
<dbReference type="Gene3D" id="3.30.420.10">
    <property type="entry name" value="Ribonuclease H-like superfamily/Ribonuclease H"/>
    <property type="match status" value="1"/>
</dbReference>
<dbReference type="InterPro" id="IPR002156">
    <property type="entry name" value="RNaseH_domain"/>
</dbReference>
<dbReference type="GO" id="GO:0004523">
    <property type="term" value="F:RNA-DNA hybrid ribonuclease activity"/>
    <property type="evidence" value="ECO:0007669"/>
    <property type="project" value="InterPro"/>
</dbReference>
<dbReference type="AlphaFoldDB" id="A0A9W7IFV4"/>
<dbReference type="GO" id="GO:0003676">
    <property type="term" value="F:nucleic acid binding"/>
    <property type="evidence" value="ECO:0007669"/>
    <property type="project" value="InterPro"/>
</dbReference>
<feature type="domain" description="RNase H type-1" evidence="1">
    <location>
        <begin position="58"/>
        <end position="147"/>
    </location>
</feature>
<sequence length="154" mass="17822">MLKWGIELSKFRVDYQPWKVIKAQKLTDFVAEVVPIHELLQDKNHRELGLQEWTLHVDGSVVANGAGVGILLTGPNTCEEWKYITTFSFPISNNTAEYEALIDGLELAIRLRVEHIQIFTDSQLVARQMLGEYEVHEEMLDRYYMMVKGLNNNR</sequence>
<dbReference type="Proteomes" id="UP001165190">
    <property type="component" value="Unassembled WGS sequence"/>
</dbReference>
<evidence type="ECO:0000313" key="2">
    <source>
        <dbReference type="EMBL" id="GMI95742.1"/>
    </source>
</evidence>
<comment type="caution">
    <text evidence="2">The sequence shown here is derived from an EMBL/GenBank/DDBJ whole genome shotgun (WGS) entry which is preliminary data.</text>
</comment>
<evidence type="ECO:0000259" key="1">
    <source>
        <dbReference type="Pfam" id="PF13456"/>
    </source>
</evidence>
<evidence type="ECO:0000313" key="3">
    <source>
        <dbReference type="Proteomes" id="UP001165190"/>
    </source>
</evidence>
<proteinExistence type="predicted"/>
<gene>
    <name evidence="2" type="ORF">HRI_003243500</name>
</gene>
<accession>A0A9W7IFV4</accession>
<protein>
    <recommendedName>
        <fullName evidence="1">RNase H type-1 domain-containing protein</fullName>
    </recommendedName>
</protein>